<accession>D7N9Z1</accession>
<dbReference type="Gene3D" id="1.25.40.390">
    <property type="match status" value="1"/>
</dbReference>
<organism evidence="9 10">
    <name type="scientific">Segatella oris C735</name>
    <dbReference type="NCBI Taxonomy" id="563008"/>
    <lineage>
        <taxon>Bacteria</taxon>
        <taxon>Pseudomonadati</taxon>
        <taxon>Bacteroidota</taxon>
        <taxon>Bacteroidia</taxon>
        <taxon>Bacteroidales</taxon>
        <taxon>Prevotellaceae</taxon>
        <taxon>Segatella</taxon>
    </lineage>
</organism>
<feature type="signal peptide" evidence="6">
    <location>
        <begin position="1"/>
        <end position="24"/>
    </location>
</feature>
<evidence type="ECO:0008006" key="11">
    <source>
        <dbReference type="Google" id="ProtNLM"/>
    </source>
</evidence>
<name>D7N9Z1_9BACT</name>
<dbReference type="Proteomes" id="UP000003805">
    <property type="component" value="Miscellaneous, Scaffold supercont1.1"/>
</dbReference>
<dbReference type="InterPro" id="IPR011990">
    <property type="entry name" value="TPR-like_helical_dom_sf"/>
</dbReference>
<keyword evidence="4" id="KW-0472">Membrane</keyword>
<dbReference type="HOGENOM" id="CLU_015553_1_4_10"/>
<comment type="subcellular location">
    <subcellularLocation>
        <location evidence="1">Cell outer membrane</location>
    </subcellularLocation>
</comment>
<gene>
    <name evidence="9" type="ORF">HMPREF0665_00474</name>
</gene>
<sequence>MKKKFILIATFVGLLMSGCSDSFLDEVAKDKTYADNLYTDLNGFNASKHALLNMVREERGEAILSIEFGMMWKIGTDVAWVNSEFSWSRGLNRYTEADLNSTMQFLNGESTDPSAHPGVFLVMYRCINAANMLIDRAENKSVDWGGATPADNEKHKNEVVAHARLIRAWCYRHLVMTFGAVPISEHEITGSSYRDDWEREPVEKVQALIEQDLLFAEKYLPEKADNVTTLSKVVAQHFLTELYLWENRNEDAVAKGKAAVSNPNYKLITARYGVKKNQPGCAFMDQFLGGNILTSEGNTEALWILPNTTLDNTNGRYPNSMRRTWVSEYNKLGIDYKPEYGGRGLGRAAITAWVFSIYEPQDDRFSEYAVRKSYVDKKGNTVVCDMAASKMKSNNNKWASTRKWDWTFPEKNRWNDGYAYCNQTFLRLADTYLLYAEALHKTGNDAEAAKYINKVRTRSHTTPITAADVTLDYILDERARELVTEEYRRETLIRTGKLVERTRKYNPIAAGTRDHVPGIQDYQVLLPIPQVIIDANVGKPMEQNPGYK</sequence>
<dbReference type="Pfam" id="PF14322">
    <property type="entry name" value="SusD-like_3"/>
    <property type="match status" value="1"/>
</dbReference>
<keyword evidence="10" id="KW-1185">Reference proteome</keyword>
<dbReference type="SUPFAM" id="SSF48452">
    <property type="entry name" value="TPR-like"/>
    <property type="match status" value="1"/>
</dbReference>
<evidence type="ECO:0000256" key="6">
    <source>
        <dbReference type="SAM" id="SignalP"/>
    </source>
</evidence>
<evidence type="ECO:0000259" key="7">
    <source>
        <dbReference type="Pfam" id="PF07980"/>
    </source>
</evidence>
<comment type="similarity">
    <text evidence="2">Belongs to the SusD family.</text>
</comment>
<dbReference type="AlphaFoldDB" id="D7N9Z1"/>
<dbReference type="EMBL" id="GL349564">
    <property type="protein sequence ID" value="EFI49748.1"/>
    <property type="molecule type" value="Genomic_DNA"/>
</dbReference>
<dbReference type="InterPro" id="IPR033985">
    <property type="entry name" value="SusD-like_N"/>
</dbReference>
<evidence type="ECO:0000313" key="9">
    <source>
        <dbReference type="EMBL" id="EFI49748.1"/>
    </source>
</evidence>
<dbReference type="Pfam" id="PF07980">
    <property type="entry name" value="SusD_RagB"/>
    <property type="match status" value="1"/>
</dbReference>
<evidence type="ECO:0000256" key="5">
    <source>
        <dbReference type="ARBA" id="ARBA00023237"/>
    </source>
</evidence>
<dbReference type="InterPro" id="IPR012944">
    <property type="entry name" value="SusD_RagB_dom"/>
</dbReference>
<dbReference type="RefSeq" id="WP_004376576.1">
    <property type="nucleotide sequence ID" value="NZ_GL349564.1"/>
</dbReference>
<evidence type="ECO:0000256" key="4">
    <source>
        <dbReference type="ARBA" id="ARBA00023136"/>
    </source>
</evidence>
<dbReference type="PROSITE" id="PS51257">
    <property type="entry name" value="PROKAR_LIPOPROTEIN"/>
    <property type="match status" value="1"/>
</dbReference>
<keyword evidence="3 6" id="KW-0732">Signal</keyword>
<feature type="domain" description="RagB/SusD" evidence="7">
    <location>
        <begin position="387"/>
        <end position="547"/>
    </location>
</feature>
<evidence type="ECO:0000259" key="8">
    <source>
        <dbReference type="Pfam" id="PF14322"/>
    </source>
</evidence>
<reference evidence="9" key="1">
    <citation type="submission" date="2010-02" db="EMBL/GenBank/DDBJ databases">
        <title>The Genome Sequence of Prevotella oris strain C735.</title>
        <authorList>
            <consortium name="The Broad Institute Genome Sequencing Platform"/>
            <person name="Ward D."/>
            <person name="Feldgarden M."/>
            <person name="Earl A."/>
            <person name="Young S.K."/>
            <person name="Zeng Q."/>
            <person name="Koehrsen M."/>
            <person name="Alvarado L."/>
            <person name="Berlin A."/>
            <person name="Bochicchio J."/>
            <person name="Borenstein D."/>
            <person name="Chapman S.B."/>
            <person name="Chen Z."/>
            <person name="Engels R."/>
            <person name="Freedman E."/>
            <person name="Gellesch M."/>
            <person name="Goldberg J."/>
            <person name="Griggs A."/>
            <person name="Gujja S."/>
            <person name="Heilman E."/>
            <person name="Heiman D."/>
            <person name="Hepburn T."/>
            <person name="Howarth C."/>
            <person name="Jen D."/>
            <person name="Larson L."/>
            <person name="Mehta T."/>
            <person name="Park D."/>
            <person name="Pearson M."/>
            <person name="Roberts A."/>
            <person name="Saif S."/>
            <person name="Shea T."/>
            <person name="Shenoy N."/>
            <person name="Sisk P."/>
            <person name="Stolte C."/>
            <person name="Sykes S."/>
            <person name="Thomson T."/>
            <person name="Walk T."/>
            <person name="White J."/>
            <person name="Yandava C."/>
            <person name="Sibley C.D."/>
            <person name="Field T.R."/>
            <person name="Grinwis M."/>
            <person name="Eshaghurshan C.S."/>
            <person name="Surette M.G."/>
            <person name="Haas B."/>
            <person name="Nusbaum C."/>
            <person name="Birren B."/>
        </authorList>
    </citation>
    <scope>NUCLEOTIDE SEQUENCE [LARGE SCALE GENOMIC DNA]</scope>
    <source>
        <strain evidence="9">C735</strain>
    </source>
</reference>
<evidence type="ECO:0000256" key="1">
    <source>
        <dbReference type="ARBA" id="ARBA00004442"/>
    </source>
</evidence>
<evidence type="ECO:0000256" key="2">
    <source>
        <dbReference type="ARBA" id="ARBA00006275"/>
    </source>
</evidence>
<proteinExistence type="inferred from homology"/>
<protein>
    <recommendedName>
        <fullName evidence="11">Outer membrane protein</fullName>
    </recommendedName>
</protein>
<feature type="domain" description="SusD-like N-terminal" evidence="8">
    <location>
        <begin position="110"/>
        <end position="244"/>
    </location>
</feature>
<evidence type="ECO:0000313" key="10">
    <source>
        <dbReference type="Proteomes" id="UP000003805"/>
    </source>
</evidence>
<keyword evidence="5" id="KW-0998">Cell outer membrane</keyword>
<feature type="chain" id="PRO_5003104657" description="Outer membrane protein" evidence="6">
    <location>
        <begin position="25"/>
        <end position="548"/>
    </location>
</feature>
<dbReference type="eggNOG" id="COG3637">
    <property type="taxonomic scope" value="Bacteria"/>
</dbReference>
<dbReference type="GO" id="GO:0009279">
    <property type="term" value="C:cell outer membrane"/>
    <property type="evidence" value="ECO:0007669"/>
    <property type="project" value="UniProtKB-SubCell"/>
</dbReference>
<evidence type="ECO:0000256" key="3">
    <source>
        <dbReference type="ARBA" id="ARBA00022729"/>
    </source>
</evidence>